<evidence type="ECO:0000313" key="3">
    <source>
        <dbReference type="Proteomes" id="UP000244225"/>
    </source>
</evidence>
<dbReference type="Gene3D" id="3.40.50.300">
    <property type="entry name" value="P-loop containing nucleotide triphosphate hydrolases"/>
    <property type="match status" value="1"/>
</dbReference>
<dbReference type="AlphaFoldDB" id="A0A2T5YD11"/>
<protein>
    <recommendedName>
        <fullName evidence="1">Phage terminase large subunit N-terminal domain-containing protein</fullName>
    </recommendedName>
</protein>
<dbReference type="InterPro" id="IPR027417">
    <property type="entry name" value="P-loop_NTPase"/>
</dbReference>
<comment type="caution">
    <text evidence="2">The sequence shown here is derived from an EMBL/GenBank/DDBJ whole genome shotgun (WGS) entry which is preliminary data.</text>
</comment>
<feature type="domain" description="Phage terminase large subunit N-terminal" evidence="1">
    <location>
        <begin position="25"/>
        <end position="215"/>
    </location>
</feature>
<evidence type="ECO:0000313" key="2">
    <source>
        <dbReference type="EMBL" id="PTX14437.1"/>
    </source>
</evidence>
<evidence type="ECO:0000259" key="1">
    <source>
        <dbReference type="Pfam" id="PF04466"/>
    </source>
</evidence>
<dbReference type="RefSeq" id="WP_108213362.1">
    <property type="nucleotide sequence ID" value="NZ_QBKI01000011.1"/>
</dbReference>
<dbReference type="InterPro" id="IPR035412">
    <property type="entry name" value="Terminase_L_N"/>
</dbReference>
<dbReference type="Proteomes" id="UP000244225">
    <property type="component" value="Unassembled WGS sequence"/>
</dbReference>
<reference evidence="2 3" key="1">
    <citation type="submission" date="2018-04" db="EMBL/GenBank/DDBJ databases">
        <title>Genomic Encyclopedia of Archaeal and Bacterial Type Strains, Phase II (KMG-II): from individual species to whole genera.</title>
        <authorList>
            <person name="Goeker M."/>
        </authorList>
    </citation>
    <scope>NUCLEOTIDE SEQUENCE [LARGE SCALE GENOMIC DNA]</scope>
    <source>
        <strain evidence="2 3">DSM 100162</strain>
    </source>
</reference>
<name>A0A2T5YD11_9BACT</name>
<organism evidence="2 3">
    <name type="scientific">Pontibacter mucosus</name>
    <dbReference type="NCBI Taxonomy" id="1649266"/>
    <lineage>
        <taxon>Bacteria</taxon>
        <taxon>Pseudomonadati</taxon>
        <taxon>Bacteroidota</taxon>
        <taxon>Cytophagia</taxon>
        <taxon>Cytophagales</taxon>
        <taxon>Hymenobacteraceae</taxon>
        <taxon>Pontibacter</taxon>
    </lineage>
</organism>
<proteinExistence type="predicted"/>
<dbReference type="Pfam" id="PF04466">
    <property type="entry name" value="Terminase_3"/>
    <property type="match status" value="1"/>
</dbReference>
<dbReference type="EMBL" id="QBKI01000011">
    <property type="protein sequence ID" value="PTX14437.1"/>
    <property type="molecule type" value="Genomic_DNA"/>
</dbReference>
<dbReference type="OrthoDB" id="924847at2"/>
<gene>
    <name evidence="2" type="ORF">C8N40_111102</name>
</gene>
<dbReference type="Gene3D" id="3.30.420.240">
    <property type="match status" value="1"/>
</dbReference>
<sequence length="441" mass="50610">MPSPTPKQLEAYGKLKDSQIKTLVYGGAAGGGKSWLGCEWLLQCCHYIPGSRWFIGREELKRIRQSTVITFYKVAKSHGFTDFFLNGQDNFIGFGNGSRIDLLDLRYMPSDPLYERFGSLEYTGGWIEEGGEVDFGAYDTLKTRIGRHLNAELNLKPILLVTCNPKKNWLYTEIYRPFKEGKLPEQVAFIQAYVQDNPYITRDYIEQLENTKDKAKKERLLFGNWEYDDDPAALCEYDKITDLFSNDFDTLKGQKYITADVARLGSDKICIGLWDGWRVKVKTFEKLRITESYEYIKRLQQENQVPLSHVICDEDGVGGGLVDMLGCKGFINNSRALPNPNAAGNEPENYENLQAQCAFRLAERINSNGLFIENASPKEQEEITEELEVLKQKHVDRDGKKGIVGKEDVKKLIGRSPDYRDMLLMREWFALQKERAMDFGW</sequence>
<keyword evidence="3" id="KW-1185">Reference proteome</keyword>
<accession>A0A2T5YD11</accession>